<reference evidence="2 3" key="1">
    <citation type="submission" date="2020-08" db="EMBL/GenBank/DDBJ databases">
        <title>Genome sequence of Acidovorax monticola KACC 19171T.</title>
        <authorList>
            <person name="Hyun D.-W."/>
            <person name="Bae J.-W."/>
        </authorList>
    </citation>
    <scope>NUCLEOTIDE SEQUENCE [LARGE SCALE GENOMIC DNA]</scope>
    <source>
        <strain evidence="2 3">KACC 19171</strain>
    </source>
</reference>
<name>A0A7H0HDL9_9BURK</name>
<dbReference type="PANTHER" id="PTHR33990">
    <property type="entry name" value="PROTEIN YJDN-RELATED"/>
    <property type="match status" value="1"/>
</dbReference>
<protein>
    <submittedName>
        <fullName evidence="2">VOC family protein</fullName>
    </submittedName>
</protein>
<accession>A0A7H0HDL9</accession>
<feature type="domain" description="PhnB-like" evidence="1">
    <location>
        <begin position="3"/>
        <end position="134"/>
    </location>
</feature>
<dbReference type="Pfam" id="PF06983">
    <property type="entry name" value="3-dmu-9_3-mt"/>
    <property type="match status" value="1"/>
</dbReference>
<evidence type="ECO:0000313" key="3">
    <source>
        <dbReference type="Proteomes" id="UP000516057"/>
    </source>
</evidence>
<dbReference type="PANTHER" id="PTHR33990:SF1">
    <property type="entry name" value="PROTEIN YJDN"/>
    <property type="match status" value="1"/>
</dbReference>
<dbReference type="InterPro" id="IPR028973">
    <property type="entry name" value="PhnB-like"/>
</dbReference>
<dbReference type="CDD" id="cd06588">
    <property type="entry name" value="PhnB_like"/>
    <property type="match status" value="1"/>
</dbReference>
<proteinExistence type="predicted"/>
<dbReference type="RefSeq" id="WP_187735622.1">
    <property type="nucleotide sequence ID" value="NZ_CP060790.1"/>
</dbReference>
<dbReference type="SUPFAM" id="SSF54593">
    <property type="entry name" value="Glyoxalase/Bleomycin resistance protein/Dihydroxybiphenyl dioxygenase"/>
    <property type="match status" value="1"/>
</dbReference>
<dbReference type="Gene3D" id="3.10.180.10">
    <property type="entry name" value="2,3-Dihydroxybiphenyl 1,2-Dioxygenase, domain 1"/>
    <property type="match status" value="1"/>
</dbReference>
<dbReference type="InterPro" id="IPR029068">
    <property type="entry name" value="Glyas_Bleomycin-R_OHBP_Dase"/>
</dbReference>
<evidence type="ECO:0000313" key="2">
    <source>
        <dbReference type="EMBL" id="QNP58635.1"/>
    </source>
</evidence>
<organism evidence="2 3">
    <name type="scientific">Paenacidovorax monticola</name>
    <dbReference type="NCBI Taxonomy" id="1926868"/>
    <lineage>
        <taxon>Bacteria</taxon>
        <taxon>Pseudomonadati</taxon>
        <taxon>Pseudomonadota</taxon>
        <taxon>Betaproteobacteria</taxon>
        <taxon>Burkholderiales</taxon>
        <taxon>Comamonadaceae</taxon>
        <taxon>Paenacidovorax</taxon>
    </lineage>
</organism>
<dbReference type="EMBL" id="CP060790">
    <property type="protein sequence ID" value="QNP58635.1"/>
    <property type="molecule type" value="Genomic_DNA"/>
</dbReference>
<keyword evidence="3" id="KW-1185">Reference proteome</keyword>
<gene>
    <name evidence="2" type="ORF">H9L24_16855</name>
</gene>
<dbReference type="Proteomes" id="UP000516057">
    <property type="component" value="Chromosome"/>
</dbReference>
<sequence length="140" mass="15026">MQVQPYLFFEGRCEEALAFYAKALGAEVTVMMRYKDSPTPQPPGDCAPVPGDNIMHANFRIGETQLMASDGMAQGPAAFKGFSLSITAPDDAGARRIFDALAEGGQVQMPLAPTFFASSFGMVADRFGVSWMVIVPVPMP</sequence>
<dbReference type="KEGG" id="amon:H9L24_16855"/>
<evidence type="ECO:0000259" key="1">
    <source>
        <dbReference type="Pfam" id="PF06983"/>
    </source>
</evidence>
<dbReference type="AlphaFoldDB" id="A0A7H0HDL9"/>